<keyword evidence="3" id="KW-1185">Reference proteome</keyword>
<comment type="caution">
    <text evidence="2">The sequence shown here is derived from an EMBL/GenBank/DDBJ whole genome shotgun (WGS) entry which is preliminary data.</text>
</comment>
<evidence type="ECO:0000313" key="2">
    <source>
        <dbReference type="EMBL" id="KAI3424071.1"/>
    </source>
</evidence>
<reference evidence="2" key="1">
    <citation type="journal article" date="2019" name="Plant J.">
        <title>Chlorella vulgaris genome assembly and annotation reveals the molecular basis for metabolic acclimation to high light conditions.</title>
        <authorList>
            <person name="Cecchin M."/>
            <person name="Marcolungo L."/>
            <person name="Rossato M."/>
            <person name="Girolomoni L."/>
            <person name="Cosentino E."/>
            <person name="Cuine S."/>
            <person name="Li-Beisson Y."/>
            <person name="Delledonne M."/>
            <person name="Ballottari M."/>
        </authorList>
    </citation>
    <scope>NUCLEOTIDE SEQUENCE</scope>
    <source>
        <strain evidence="2">211/11P</strain>
    </source>
</reference>
<evidence type="ECO:0000256" key="1">
    <source>
        <dbReference type="SAM" id="MobiDB-lite"/>
    </source>
</evidence>
<dbReference type="Gene3D" id="1.25.70.10">
    <property type="entry name" value="Transcription termination factor 3, mitochondrial"/>
    <property type="match status" value="1"/>
</dbReference>
<gene>
    <name evidence="2" type="ORF">D9Q98_009434</name>
</gene>
<accession>A0A9D4TF71</accession>
<dbReference type="OrthoDB" id="520817at2759"/>
<organism evidence="2 3">
    <name type="scientific">Chlorella vulgaris</name>
    <name type="common">Green alga</name>
    <dbReference type="NCBI Taxonomy" id="3077"/>
    <lineage>
        <taxon>Eukaryota</taxon>
        <taxon>Viridiplantae</taxon>
        <taxon>Chlorophyta</taxon>
        <taxon>core chlorophytes</taxon>
        <taxon>Trebouxiophyceae</taxon>
        <taxon>Chlorellales</taxon>
        <taxon>Chlorellaceae</taxon>
        <taxon>Chlorella clade</taxon>
        <taxon>Chlorella</taxon>
    </lineage>
</organism>
<protein>
    <submittedName>
        <fullName evidence="2">Uncharacterized protein</fullName>
    </submittedName>
</protein>
<dbReference type="Proteomes" id="UP001055712">
    <property type="component" value="Unassembled WGS sequence"/>
</dbReference>
<feature type="region of interest" description="Disordered" evidence="1">
    <location>
        <begin position="80"/>
        <end position="105"/>
    </location>
</feature>
<dbReference type="AlphaFoldDB" id="A0A9D4TF71"/>
<feature type="compositionally biased region" description="Low complexity" evidence="1">
    <location>
        <begin position="80"/>
        <end position="91"/>
    </location>
</feature>
<proteinExistence type="predicted"/>
<dbReference type="EMBL" id="SIDB01000013">
    <property type="protein sequence ID" value="KAI3424071.1"/>
    <property type="molecule type" value="Genomic_DNA"/>
</dbReference>
<dbReference type="InterPro" id="IPR038538">
    <property type="entry name" value="MTERF_sf"/>
</dbReference>
<name>A0A9D4TF71_CHLVU</name>
<reference evidence="2" key="2">
    <citation type="submission" date="2020-11" db="EMBL/GenBank/DDBJ databases">
        <authorList>
            <person name="Cecchin M."/>
            <person name="Marcolungo L."/>
            <person name="Rossato M."/>
            <person name="Girolomoni L."/>
            <person name="Cosentino E."/>
            <person name="Cuine S."/>
            <person name="Li-Beisson Y."/>
            <person name="Delledonne M."/>
            <person name="Ballottari M."/>
        </authorList>
    </citation>
    <scope>NUCLEOTIDE SEQUENCE</scope>
    <source>
        <strain evidence="2">211/11P</strain>
        <tissue evidence="2">Whole cell</tissue>
    </source>
</reference>
<evidence type="ECO:0000313" key="3">
    <source>
        <dbReference type="Proteomes" id="UP001055712"/>
    </source>
</evidence>
<feature type="region of interest" description="Disordered" evidence="1">
    <location>
        <begin position="1"/>
        <end position="67"/>
    </location>
</feature>
<sequence length="488" mass="53076">MQGISPPSAVLRPHSVRRAPSPVLGAGRPQWRRTAVPICRRNGGGGGGLTSAAIEAPPQGSLRLGSSRPFTWRSCSASASSAVGSNDADASPPKRRRGPAKSKAPAFSAQQLLYSLSLNSQPAELRRSMSKLKHRTRQQGVLQHAAAVVAHLRGLGLEQQFLEQLFVRCPELFSWPPKERAEGLFSELMSSGLTAAEAAQCFIAHPTAVQCLSYAGSIAVVDEVLSHSQHSNRDSVAQLQQAADILHSELGMAREIGLELVVSKAPSWLNSSRDTLRRRAAALAEEFGRDEAASIMVRSVASLNCNTSVWQRNLHFMGACGVGNAQAVLLKTPRLLYLDHAAPDFVARRLLLQRYTGLSASQLYQKYAHSLIQIQLEQLALRLQNVEHRQSSLDDGQQQAIRVAWPGRLFRLTYSVEGFLATLGSSQQEWEVFTAAHPAGSGPVWEWAQEAAGREVQRLLDVLPVELQQASAEVWPGYRGTRSATASK</sequence>